<feature type="domain" description="SWIM-type" evidence="2">
    <location>
        <begin position="134"/>
        <end position="169"/>
    </location>
</feature>
<sequence length="271" mass="29764">MTKKKRPQEGNVIYANFGQRKRVSSAAETGERVMSARAMNQPAMRMINAAVRQTDLGRATRGREYAAGGHVHDLHFDRARITASVVGSQNYPFEASILLPFRSAAEVREALGTLAREAGAVDKALKGDINDDVLDVLLFSAPEEVYTSCTCPDSARVCKHIVAVADRAAQQLDATPSLVFSLRDITVAGLEQIVREEAASIAHESTIPGSEFFWTGHELPELPNPKIAPMIEDSDMDLLQTAMQSISFTNIDQMRAVADIEELYEDLTRED</sequence>
<dbReference type="HOGENOM" id="CLU_053146_0_0_11"/>
<dbReference type="STRING" id="156978.CIMIT_04755"/>
<dbReference type="PANTHER" id="PTHR38133">
    <property type="entry name" value="SLR1429 PROTEIN"/>
    <property type="match status" value="1"/>
</dbReference>
<keyword evidence="5" id="KW-1185">Reference proteome</keyword>
<dbReference type="PROSITE" id="PS50966">
    <property type="entry name" value="ZF_SWIM"/>
    <property type="match status" value="1"/>
</dbReference>
<proteinExistence type="predicted"/>
<evidence type="ECO:0000259" key="2">
    <source>
        <dbReference type="PROSITE" id="PS50966"/>
    </source>
</evidence>
<accession>A0A076NIN8</accession>
<dbReference type="Proteomes" id="UP000215374">
    <property type="component" value="Chromosome 1"/>
</dbReference>
<dbReference type="KEGG" id="cii:CIMIT_04755"/>
<reference evidence="3 5" key="1">
    <citation type="submission" date="2014-08" db="EMBL/GenBank/DDBJ databases">
        <title>Complete genome sequence of Corynebacterium imitans DSM 44264, isolated from a five-month-old boy with suspected pharyngeal diphtheria.</title>
        <authorList>
            <person name="Mollmann S."/>
            <person name="Albersmeier A."/>
            <person name="Ruckert C."/>
            <person name="Tauch A."/>
        </authorList>
    </citation>
    <scope>NUCLEOTIDE SEQUENCE [LARGE SCALE GENOMIC DNA]</scope>
    <source>
        <strain evidence="3 5">DSM 44264</strain>
    </source>
</reference>
<dbReference type="GO" id="GO:0008270">
    <property type="term" value="F:zinc ion binding"/>
    <property type="evidence" value="ECO:0007669"/>
    <property type="project" value="UniProtKB-KW"/>
</dbReference>
<name>A0A076NIN8_9CORY</name>
<keyword evidence="1" id="KW-0863">Zinc-finger</keyword>
<keyword evidence="1" id="KW-0479">Metal-binding</keyword>
<evidence type="ECO:0000313" key="6">
    <source>
        <dbReference type="Proteomes" id="UP000215374"/>
    </source>
</evidence>
<reference evidence="4 6" key="2">
    <citation type="submission" date="2017-06" db="EMBL/GenBank/DDBJ databases">
        <authorList>
            <consortium name="Pathogen Informatics"/>
        </authorList>
    </citation>
    <scope>NUCLEOTIDE SEQUENCE [LARGE SCALE GENOMIC DNA]</scope>
    <source>
        <strain evidence="4 6">NCTC13015</strain>
    </source>
</reference>
<dbReference type="OrthoDB" id="188274at2"/>
<dbReference type="InterPro" id="IPR007527">
    <property type="entry name" value="Znf_SWIM"/>
</dbReference>
<dbReference type="RefSeq" id="WP_038589839.1">
    <property type="nucleotide sequence ID" value="NZ_CP009211.1"/>
</dbReference>
<organism evidence="3 5">
    <name type="scientific">Corynebacterium imitans</name>
    <dbReference type="NCBI Taxonomy" id="156978"/>
    <lineage>
        <taxon>Bacteria</taxon>
        <taxon>Bacillati</taxon>
        <taxon>Actinomycetota</taxon>
        <taxon>Actinomycetes</taxon>
        <taxon>Mycobacteriales</taxon>
        <taxon>Corynebacteriaceae</taxon>
        <taxon>Corynebacterium</taxon>
    </lineage>
</organism>
<protein>
    <recommendedName>
        <fullName evidence="2">SWIM-type domain-containing protein</fullName>
    </recommendedName>
</protein>
<dbReference type="EMBL" id="LT906467">
    <property type="protein sequence ID" value="SNV66483.1"/>
    <property type="molecule type" value="Genomic_DNA"/>
</dbReference>
<evidence type="ECO:0000313" key="3">
    <source>
        <dbReference type="EMBL" id="AIJ33298.1"/>
    </source>
</evidence>
<evidence type="ECO:0000313" key="5">
    <source>
        <dbReference type="Proteomes" id="UP000028780"/>
    </source>
</evidence>
<dbReference type="Pfam" id="PF04434">
    <property type="entry name" value="SWIM"/>
    <property type="match status" value="1"/>
</dbReference>
<evidence type="ECO:0000313" key="4">
    <source>
        <dbReference type="EMBL" id="SNV66483.1"/>
    </source>
</evidence>
<dbReference type="EMBL" id="CP009211">
    <property type="protein sequence ID" value="AIJ33298.1"/>
    <property type="molecule type" value="Genomic_DNA"/>
</dbReference>
<gene>
    <name evidence="3" type="ORF">CIMIT_04755</name>
    <name evidence="4" type="ORF">SAMEA4535761_01016</name>
</gene>
<dbReference type="PANTHER" id="PTHR38133:SF1">
    <property type="entry name" value="SLR1429 PROTEIN"/>
    <property type="match status" value="1"/>
</dbReference>
<evidence type="ECO:0000256" key="1">
    <source>
        <dbReference type="PROSITE-ProRule" id="PRU00325"/>
    </source>
</evidence>
<keyword evidence="1" id="KW-0862">Zinc</keyword>
<dbReference type="eggNOG" id="COG4279">
    <property type="taxonomic scope" value="Bacteria"/>
</dbReference>
<dbReference type="Proteomes" id="UP000028780">
    <property type="component" value="Chromosome"/>
</dbReference>
<dbReference type="AlphaFoldDB" id="A0A076NIN8"/>